<sequence length="206" mass="23885">MAAPITHIVLFEKIYNSQFSDKDRLHFIVGTSFPDIRYLGKIDRSKTHFPDVSMQDIMGSDPFKAGLKFHSFVDRVRENFLLSRNIYEFCPKSKYITQSVKFLEDIVLYSKVNDWDSYKSMLDNVLEEELSFGLSEEHISHWHKILQTYFAVQPDLTTVDKFVSGIGFGKEVAEEIKEVTESLKGIKEVTDYIDALYQNFGTDKLI</sequence>
<evidence type="ECO:0000313" key="2">
    <source>
        <dbReference type="Proteomes" id="UP000265540"/>
    </source>
</evidence>
<dbReference type="AlphaFoldDB" id="A0A3A4ZB72"/>
<proteinExistence type="predicted"/>
<reference evidence="1 2" key="1">
    <citation type="journal article" date="2017" name="ISME J.">
        <title>Energy and carbon metabolisms in a deep terrestrial subsurface fluid microbial community.</title>
        <authorList>
            <person name="Momper L."/>
            <person name="Jungbluth S.P."/>
            <person name="Lee M.D."/>
            <person name="Amend J.P."/>
        </authorList>
    </citation>
    <scope>NUCLEOTIDE SEQUENCE [LARGE SCALE GENOMIC DNA]</scope>
    <source>
        <strain evidence="1">SURF_46</strain>
    </source>
</reference>
<comment type="caution">
    <text evidence="1">The sequence shown here is derived from an EMBL/GenBank/DDBJ whole genome shotgun (WGS) entry which is preliminary data.</text>
</comment>
<organism evidence="1 2">
    <name type="scientific">candidate division WWE3 bacterium</name>
    <dbReference type="NCBI Taxonomy" id="2053526"/>
    <lineage>
        <taxon>Bacteria</taxon>
        <taxon>Katanobacteria</taxon>
    </lineage>
</organism>
<dbReference type="Proteomes" id="UP000265540">
    <property type="component" value="Unassembled WGS sequence"/>
</dbReference>
<accession>A0A3A4ZB72</accession>
<evidence type="ECO:0000313" key="1">
    <source>
        <dbReference type="EMBL" id="RJR26472.1"/>
    </source>
</evidence>
<name>A0A3A4ZB72_UNCKA</name>
<gene>
    <name evidence="1" type="ORF">C4561_04950</name>
</gene>
<dbReference type="EMBL" id="QZJF01000021">
    <property type="protein sequence ID" value="RJR26472.1"/>
    <property type="molecule type" value="Genomic_DNA"/>
</dbReference>
<protein>
    <submittedName>
        <fullName evidence="1">Uncharacterized protein</fullName>
    </submittedName>
</protein>